<dbReference type="AlphaFoldDB" id="A0A0F9N613"/>
<dbReference type="EC" id="1.17.4.1" evidence="2"/>
<keyword evidence="3" id="KW-0237">DNA synthesis</keyword>
<comment type="catalytic activity">
    <reaction evidence="5">
        <text>a 2'-deoxyribonucleoside 5'-diphosphate + [thioredoxin]-disulfide + H2O = a ribonucleoside 5'-diphosphate + [thioredoxin]-dithiol</text>
        <dbReference type="Rhea" id="RHEA:23252"/>
        <dbReference type="Rhea" id="RHEA-COMP:10698"/>
        <dbReference type="Rhea" id="RHEA-COMP:10700"/>
        <dbReference type="ChEBI" id="CHEBI:15377"/>
        <dbReference type="ChEBI" id="CHEBI:29950"/>
        <dbReference type="ChEBI" id="CHEBI:50058"/>
        <dbReference type="ChEBI" id="CHEBI:57930"/>
        <dbReference type="ChEBI" id="CHEBI:73316"/>
        <dbReference type="EC" id="1.17.4.1"/>
    </reaction>
</comment>
<comment type="caution">
    <text evidence="7">The sequence shown here is derived from an EMBL/GenBank/DDBJ whole genome shotgun (WGS) entry which is preliminary data.</text>
</comment>
<dbReference type="Pfam" id="PF12637">
    <property type="entry name" value="TSCPD"/>
    <property type="match status" value="1"/>
</dbReference>
<organism evidence="7">
    <name type="scientific">marine sediment metagenome</name>
    <dbReference type="NCBI Taxonomy" id="412755"/>
    <lineage>
        <taxon>unclassified sequences</taxon>
        <taxon>metagenomes</taxon>
        <taxon>ecological metagenomes</taxon>
    </lineage>
</organism>
<evidence type="ECO:0000259" key="6">
    <source>
        <dbReference type="Pfam" id="PF12637"/>
    </source>
</evidence>
<protein>
    <recommendedName>
        <fullName evidence="2">ribonucleoside-diphosphate reductase</fullName>
        <ecNumber evidence="2">1.17.4.1</ecNumber>
    </recommendedName>
</protein>
<dbReference type="InterPro" id="IPR024434">
    <property type="entry name" value="TSCPD_dom"/>
</dbReference>
<sequence length="132" mass="15141">MEFNKDIILKKKIDTLEHGSNRTKLPEVRYGLTKRVDACGLTYYLTVNFIKNKPMELFITVAKEGSAISGFVEAFAITISIALQYGVPWKVLYDKYLYQIFEPRDDVNSSLIHSIGVQMNAMIEMWNTPNVK</sequence>
<reference evidence="7" key="1">
    <citation type="journal article" date="2015" name="Nature">
        <title>Complex archaea that bridge the gap between prokaryotes and eukaryotes.</title>
        <authorList>
            <person name="Spang A."/>
            <person name="Saw J.H."/>
            <person name="Jorgensen S.L."/>
            <person name="Zaremba-Niedzwiedzka K."/>
            <person name="Martijn J."/>
            <person name="Lind A.E."/>
            <person name="van Eijk R."/>
            <person name="Schleper C."/>
            <person name="Guy L."/>
            <person name="Ettema T.J."/>
        </authorList>
    </citation>
    <scope>NUCLEOTIDE SEQUENCE</scope>
</reference>
<dbReference type="EMBL" id="LAZR01003929">
    <property type="protein sequence ID" value="KKN13374.1"/>
    <property type="molecule type" value="Genomic_DNA"/>
</dbReference>
<evidence type="ECO:0000256" key="3">
    <source>
        <dbReference type="ARBA" id="ARBA00022634"/>
    </source>
</evidence>
<evidence type="ECO:0000313" key="7">
    <source>
        <dbReference type="EMBL" id="KKN13374.1"/>
    </source>
</evidence>
<feature type="domain" description="TSCPD" evidence="6">
    <location>
        <begin position="31"/>
        <end position="97"/>
    </location>
</feature>
<evidence type="ECO:0000256" key="5">
    <source>
        <dbReference type="ARBA" id="ARBA00047754"/>
    </source>
</evidence>
<accession>A0A0F9N613</accession>
<dbReference type="GO" id="GO:0071897">
    <property type="term" value="P:DNA biosynthetic process"/>
    <property type="evidence" value="ECO:0007669"/>
    <property type="project" value="UniProtKB-KW"/>
</dbReference>
<proteinExistence type="inferred from homology"/>
<name>A0A0F9N613_9ZZZZ</name>
<comment type="similarity">
    <text evidence="1">Belongs to the ribonucleoside diphosphate reductase class-2 family.</text>
</comment>
<evidence type="ECO:0000256" key="4">
    <source>
        <dbReference type="ARBA" id="ARBA00022741"/>
    </source>
</evidence>
<evidence type="ECO:0000256" key="2">
    <source>
        <dbReference type="ARBA" id="ARBA00012274"/>
    </source>
</evidence>
<dbReference type="GO" id="GO:0004748">
    <property type="term" value="F:ribonucleoside-diphosphate reductase activity, thioredoxin disulfide as acceptor"/>
    <property type="evidence" value="ECO:0007669"/>
    <property type="project" value="UniProtKB-EC"/>
</dbReference>
<evidence type="ECO:0000256" key="1">
    <source>
        <dbReference type="ARBA" id="ARBA00007405"/>
    </source>
</evidence>
<gene>
    <name evidence="7" type="ORF">LCGC14_1006930</name>
</gene>
<dbReference type="GO" id="GO:0000166">
    <property type="term" value="F:nucleotide binding"/>
    <property type="evidence" value="ECO:0007669"/>
    <property type="project" value="UniProtKB-KW"/>
</dbReference>
<keyword evidence="4" id="KW-0547">Nucleotide-binding</keyword>